<protein>
    <recommendedName>
        <fullName evidence="5">Inhibitor of growth protein N-terminal histone-binding domain-containing protein</fullName>
    </recommendedName>
</protein>
<reference evidence="3 4" key="1">
    <citation type="submission" date="2017-03" db="EMBL/GenBank/DDBJ databases">
        <title>Genomes of endolithic fungi from Antarctica.</title>
        <authorList>
            <person name="Coleine C."/>
            <person name="Masonjones S."/>
            <person name="Stajich J.E."/>
        </authorList>
    </citation>
    <scope>NUCLEOTIDE SEQUENCE [LARGE SCALE GENOMIC DNA]</scope>
    <source>
        <strain evidence="3 4">CCFEE 5187</strain>
    </source>
</reference>
<feature type="compositionally biased region" description="Low complexity" evidence="1">
    <location>
        <begin position="485"/>
        <end position="498"/>
    </location>
</feature>
<comment type="caution">
    <text evidence="3">The sequence shown here is derived from an EMBL/GenBank/DDBJ whole genome shotgun (WGS) entry which is preliminary data.</text>
</comment>
<feature type="region of interest" description="Disordered" evidence="1">
    <location>
        <begin position="524"/>
        <end position="549"/>
    </location>
</feature>
<organism evidence="3 4">
    <name type="scientific">Cryomyces minteri</name>
    <dbReference type="NCBI Taxonomy" id="331657"/>
    <lineage>
        <taxon>Eukaryota</taxon>
        <taxon>Fungi</taxon>
        <taxon>Dikarya</taxon>
        <taxon>Ascomycota</taxon>
        <taxon>Pezizomycotina</taxon>
        <taxon>Dothideomycetes</taxon>
        <taxon>Dothideomycetes incertae sedis</taxon>
        <taxon>Cryomyces</taxon>
    </lineage>
</organism>
<gene>
    <name evidence="3" type="ORF">B0A49_03700</name>
</gene>
<evidence type="ECO:0000313" key="4">
    <source>
        <dbReference type="Proteomes" id="UP000308768"/>
    </source>
</evidence>
<dbReference type="AlphaFoldDB" id="A0A4V5NIG7"/>
<feature type="region of interest" description="Disordered" evidence="1">
    <location>
        <begin position="190"/>
        <end position="247"/>
    </location>
</feature>
<feature type="compositionally biased region" description="Basic and acidic residues" evidence="1">
    <location>
        <begin position="470"/>
        <end position="482"/>
    </location>
</feature>
<feature type="compositionally biased region" description="Acidic residues" evidence="1">
    <location>
        <begin position="432"/>
        <end position="441"/>
    </location>
</feature>
<dbReference type="Proteomes" id="UP000308768">
    <property type="component" value="Unassembled WGS sequence"/>
</dbReference>
<proteinExistence type="predicted"/>
<evidence type="ECO:0000313" key="3">
    <source>
        <dbReference type="EMBL" id="TKA76819.1"/>
    </source>
</evidence>
<feature type="region of interest" description="Disordered" evidence="1">
    <location>
        <begin position="329"/>
        <end position="504"/>
    </location>
</feature>
<feature type="signal peptide" evidence="2">
    <location>
        <begin position="1"/>
        <end position="29"/>
    </location>
</feature>
<keyword evidence="4" id="KW-1185">Reference proteome</keyword>
<name>A0A4V5NIG7_9PEZI</name>
<feature type="compositionally biased region" description="Polar residues" evidence="1">
    <location>
        <begin position="403"/>
        <end position="416"/>
    </location>
</feature>
<evidence type="ECO:0008006" key="5">
    <source>
        <dbReference type="Google" id="ProtNLM"/>
    </source>
</evidence>
<evidence type="ECO:0000256" key="1">
    <source>
        <dbReference type="SAM" id="MobiDB-lite"/>
    </source>
</evidence>
<sequence length="549" mass="58912">MPQSSSPPKQFLMASLTPLFGALCNGVDAMRDESRQDSHALRDITQKLADNQDRIAQKFYANMKADLQKGRDCQVGIEEELSALKDQNITRLNAIADDLKSSKADAVTQYQSLASKLQEISQASLMVRSRVPSELLAGRKRGREEDVEGTPPISLLAHESFRPQLYPQRVSAPTQTISTVNATIYDAQKASMDASRATTGSADKAGLDDAESPRTLRAETVRDFSPESDNSGSSAIPGKLLGSTKPAAVPNSKLVGGFVAEGDSGDEDEDDVPLRTLRHKVAATTAPIGKLTRAETDLWRSEWVSKNRPGTLDAYAREKRAGALKTAKVNGSEAREAARKSLNTTAVQNADGDDEDIQYSPELKRPRLGPSLQNVVNFLKPKPMKRFHGNKPIRTSSAHRTRSISLKNSDNTTTVVETKESAHTPAANQYGDGDEDMEDATDPASTLAAPEPKKRPKPTKSAPSKTRNPQKAEKAALPDLKTKTVKPVATTTATVPVTSKDPATPVNATKAAVLAAALSLGAPSVARAGKSPSGSDEYADLLAKFNPRK</sequence>
<keyword evidence="2" id="KW-0732">Signal</keyword>
<feature type="compositionally biased region" description="Basic and acidic residues" evidence="1">
    <location>
        <begin position="205"/>
        <end position="225"/>
    </location>
</feature>
<feature type="chain" id="PRO_5020814475" description="Inhibitor of growth protein N-terminal histone-binding domain-containing protein" evidence="2">
    <location>
        <begin position="30"/>
        <end position="549"/>
    </location>
</feature>
<feature type="compositionally biased region" description="Basic residues" evidence="1">
    <location>
        <begin position="382"/>
        <end position="402"/>
    </location>
</feature>
<accession>A0A4V5NIG7</accession>
<feature type="region of interest" description="Disordered" evidence="1">
    <location>
        <begin position="137"/>
        <end position="160"/>
    </location>
</feature>
<evidence type="ECO:0000256" key="2">
    <source>
        <dbReference type="SAM" id="SignalP"/>
    </source>
</evidence>
<dbReference type="EMBL" id="NAJN01000218">
    <property type="protein sequence ID" value="TKA76819.1"/>
    <property type="molecule type" value="Genomic_DNA"/>
</dbReference>